<feature type="domain" description="Glycosyl transferase family 1" evidence="2">
    <location>
        <begin position="183"/>
        <end position="336"/>
    </location>
</feature>
<evidence type="ECO:0000313" key="3">
    <source>
        <dbReference type="EMBL" id="MDY3561547.1"/>
    </source>
</evidence>
<dbReference type="RefSeq" id="WP_320687942.1">
    <property type="nucleotide sequence ID" value="NZ_JAXBLV010000196.1"/>
</dbReference>
<dbReference type="EMBL" id="JAXBLV010000196">
    <property type="protein sequence ID" value="MDY3561547.1"/>
    <property type="molecule type" value="Genomic_DNA"/>
</dbReference>
<evidence type="ECO:0000259" key="2">
    <source>
        <dbReference type="Pfam" id="PF00534"/>
    </source>
</evidence>
<dbReference type="PANTHER" id="PTHR46401:SF2">
    <property type="entry name" value="GLYCOSYLTRANSFERASE WBBK-RELATED"/>
    <property type="match status" value="1"/>
</dbReference>
<dbReference type="SUPFAM" id="SSF53756">
    <property type="entry name" value="UDP-Glycosyltransferase/glycogen phosphorylase"/>
    <property type="match status" value="1"/>
</dbReference>
<dbReference type="Pfam" id="PF00534">
    <property type="entry name" value="Glycos_transf_1"/>
    <property type="match status" value="1"/>
</dbReference>
<accession>A0ABU5F1T2</accession>
<keyword evidence="4" id="KW-1185">Reference proteome</keyword>
<dbReference type="CDD" id="cd03801">
    <property type="entry name" value="GT4_PimA-like"/>
    <property type="match status" value="1"/>
</dbReference>
<comment type="caution">
    <text evidence="3">The sequence shown here is derived from an EMBL/GenBank/DDBJ whole genome shotgun (WGS) entry which is preliminary data.</text>
</comment>
<protein>
    <submittedName>
        <fullName evidence="3">Glycosyltransferase family 4 protein</fullName>
    </submittedName>
</protein>
<sequence>MPRAAILTSSVHPGDAVGHDTLLLAEELTGLGYQTGIFADNWAAGLTGVRHYHGLAAHLTAPDDLLIYQFALGWEEALRQLRSVPCRRVVRYHNVTPPHFFHRLDMNYALACFDGRRQIAAVVAAGCEHYLADSEFNRGELLEAGLDPRAATVAPPLHRVEQLLAADADEAVLDRFQDGRTNWLAVGRIAPNKGHALLIDAFSRYRVHDPGARLLMAGGSDPRLEEYTAGLRRQAAALGVSDAVVFVGKVTESALKALYLAADVFVTASEHEGFCIPLVEAMAFKVPVVAYGTTAVPETLGGVGLIWDEPDPDLLAASVRKVVDDEALAVALGTAGWQRYRHQFHNDRTRQIIRAVLRGAA</sequence>
<dbReference type="Proteomes" id="UP001272242">
    <property type="component" value="Unassembled WGS sequence"/>
</dbReference>
<dbReference type="Gene3D" id="3.40.50.2000">
    <property type="entry name" value="Glycogen Phosphorylase B"/>
    <property type="match status" value="2"/>
</dbReference>
<keyword evidence="1" id="KW-0808">Transferase</keyword>
<evidence type="ECO:0000313" key="4">
    <source>
        <dbReference type="Proteomes" id="UP001272242"/>
    </source>
</evidence>
<dbReference type="InterPro" id="IPR001296">
    <property type="entry name" value="Glyco_trans_1"/>
</dbReference>
<organism evidence="3 4">
    <name type="scientific">Gemmata algarum</name>
    <dbReference type="NCBI Taxonomy" id="2975278"/>
    <lineage>
        <taxon>Bacteria</taxon>
        <taxon>Pseudomonadati</taxon>
        <taxon>Planctomycetota</taxon>
        <taxon>Planctomycetia</taxon>
        <taxon>Gemmatales</taxon>
        <taxon>Gemmataceae</taxon>
        <taxon>Gemmata</taxon>
    </lineage>
</organism>
<gene>
    <name evidence="3" type="ORF">R5W23_002825</name>
</gene>
<reference evidence="4" key="1">
    <citation type="journal article" date="2023" name="Mar. Drugs">
        <title>Gemmata algarum, a Novel Planctomycete Isolated from an Algal Mat, Displays Antimicrobial Activity.</title>
        <authorList>
            <person name="Kumar G."/>
            <person name="Kallscheuer N."/>
            <person name="Kashif M."/>
            <person name="Ahamad S."/>
            <person name="Jagadeeshwari U."/>
            <person name="Pannikurungottu S."/>
            <person name="Haufschild T."/>
            <person name="Kabuu M."/>
            <person name="Sasikala C."/>
            <person name="Jogler C."/>
            <person name="Ramana C."/>
        </authorList>
    </citation>
    <scope>NUCLEOTIDE SEQUENCE [LARGE SCALE GENOMIC DNA]</scope>
    <source>
        <strain evidence="4">JC673</strain>
    </source>
</reference>
<proteinExistence type="predicted"/>
<evidence type="ECO:0000256" key="1">
    <source>
        <dbReference type="ARBA" id="ARBA00022679"/>
    </source>
</evidence>
<dbReference type="PANTHER" id="PTHR46401">
    <property type="entry name" value="GLYCOSYLTRANSFERASE WBBK-RELATED"/>
    <property type="match status" value="1"/>
</dbReference>
<name>A0ABU5F1T2_9BACT</name>